<evidence type="ECO:0000313" key="2">
    <source>
        <dbReference type="Proteomes" id="UP001163223"/>
    </source>
</evidence>
<sequence length="366" mass="38597">MTLAWFPSHLGTGFGPTELWNGVAAAAGTPLPLTGTGATLAYALCEPPPPEAAVAQLRLPPLAGPTFVQILDFPFRERFGVDLSVPDLGGLPDGLRLALIEGILETARAMLPPALAADLVVEAQGIASGFPTLTDAGRQWFELDLRRADGLAVRFRLGGDRASIVAAAADHLPPPFGDGRIEAVAAQIPAPVDMTLGTLVLTLGELRALAPGAVVVLAERPAGLVVLRAADHLFEFTDSDDGWRCSGPRPVRALEPRHPVHRSSQGRMMDEASRPDEADDTKEDAGEALSLGDLRVAVDFDLGRSMLPLSTIASWQRGALVELGSPTLDNGIPVTIRVNGDLVGSGDLVRIDDRVAVRITRLSLRA</sequence>
<organism evidence="1 2">
    <name type="scientific">Antarcticirhabdus aurantiaca</name>
    <dbReference type="NCBI Taxonomy" id="2606717"/>
    <lineage>
        <taxon>Bacteria</taxon>
        <taxon>Pseudomonadati</taxon>
        <taxon>Pseudomonadota</taxon>
        <taxon>Alphaproteobacteria</taxon>
        <taxon>Hyphomicrobiales</taxon>
        <taxon>Aurantimonadaceae</taxon>
        <taxon>Antarcticirhabdus</taxon>
    </lineage>
</organism>
<protein>
    <submittedName>
        <fullName evidence="1">FliM/FliN family flagellar motor switch protein</fullName>
    </submittedName>
</protein>
<name>A0ACD4NV87_9HYPH</name>
<dbReference type="EMBL" id="CP113520">
    <property type="protein sequence ID" value="WAJ30522.1"/>
    <property type="molecule type" value="Genomic_DNA"/>
</dbReference>
<keyword evidence="1" id="KW-0969">Cilium</keyword>
<proteinExistence type="predicted"/>
<accession>A0ACD4NV87</accession>
<dbReference type="Proteomes" id="UP001163223">
    <property type="component" value="Chromosome"/>
</dbReference>
<keyword evidence="1" id="KW-0282">Flagellum</keyword>
<reference evidence="1" key="1">
    <citation type="submission" date="2022-11" db="EMBL/GenBank/DDBJ databases">
        <title>beta-Carotene-producing bacterium, Jeongeuplla avenae sp. nov., alleviates the salt stress of Arabidopsis seedlings.</title>
        <authorList>
            <person name="Jiang L."/>
            <person name="Lee J."/>
        </authorList>
    </citation>
    <scope>NUCLEOTIDE SEQUENCE</scope>
    <source>
        <strain evidence="1">DY_R2A_6</strain>
    </source>
</reference>
<evidence type="ECO:0000313" key="1">
    <source>
        <dbReference type="EMBL" id="WAJ30522.1"/>
    </source>
</evidence>
<gene>
    <name evidence="1" type="ORF">OXU80_10085</name>
</gene>
<keyword evidence="1" id="KW-0966">Cell projection</keyword>
<keyword evidence="2" id="KW-1185">Reference proteome</keyword>